<dbReference type="PANTHER" id="PTHR11214:SF349">
    <property type="entry name" value="BETA-1,3-GALACTOSYLTRANSFERASE BRN"/>
    <property type="match status" value="1"/>
</dbReference>
<dbReference type="Pfam" id="PF01762">
    <property type="entry name" value="Galactosyl_T"/>
    <property type="match status" value="1"/>
</dbReference>
<keyword evidence="4" id="KW-0808">Transferase</keyword>
<evidence type="ECO:0000256" key="4">
    <source>
        <dbReference type="ARBA" id="ARBA00022679"/>
    </source>
</evidence>
<dbReference type="EMBL" id="VSWD01000004">
    <property type="protein sequence ID" value="KAK3105326.1"/>
    <property type="molecule type" value="Genomic_DNA"/>
</dbReference>
<dbReference type="GO" id="GO:0016758">
    <property type="term" value="F:hexosyltransferase activity"/>
    <property type="evidence" value="ECO:0007669"/>
    <property type="project" value="InterPro"/>
</dbReference>
<reference evidence="12" key="1">
    <citation type="submission" date="2019-08" db="EMBL/GenBank/DDBJ databases">
        <title>The improved chromosome-level genome for the pearl oyster Pinctada fucata martensii using PacBio sequencing and Hi-C.</title>
        <authorList>
            <person name="Zheng Z."/>
        </authorList>
    </citation>
    <scope>NUCLEOTIDE SEQUENCE</scope>
    <source>
        <strain evidence="12">ZZ-2019</strain>
        <tissue evidence="12">Adductor muscle</tissue>
    </source>
</reference>
<feature type="transmembrane region" description="Helical" evidence="11">
    <location>
        <begin position="12"/>
        <end position="31"/>
    </location>
</feature>
<keyword evidence="9 11" id="KW-0472">Membrane</keyword>
<keyword evidence="13" id="KW-1185">Reference proteome</keyword>
<evidence type="ECO:0000256" key="5">
    <source>
        <dbReference type="ARBA" id="ARBA00022692"/>
    </source>
</evidence>
<evidence type="ECO:0000313" key="12">
    <source>
        <dbReference type="EMBL" id="KAK3105326.1"/>
    </source>
</evidence>
<dbReference type="SUPFAM" id="SSF53448">
    <property type="entry name" value="Nucleotide-diphospho-sugar transferases"/>
    <property type="match status" value="1"/>
</dbReference>
<dbReference type="FunFam" id="3.90.550.50:FF:000001">
    <property type="entry name" value="Hexosyltransferase"/>
    <property type="match status" value="1"/>
</dbReference>
<evidence type="ECO:0000256" key="1">
    <source>
        <dbReference type="ARBA" id="ARBA00004323"/>
    </source>
</evidence>
<dbReference type="AlphaFoldDB" id="A0AA88YH12"/>
<keyword evidence="3 11" id="KW-0328">Glycosyltransferase</keyword>
<gene>
    <name evidence="12" type="ORF">FSP39_022770</name>
</gene>
<dbReference type="GO" id="GO:0000139">
    <property type="term" value="C:Golgi membrane"/>
    <property type="evidence" value="ECO:0007669"/>
    <property type="project" value="UniProtKB-SubCell"/>
</dbReference>
<protein>
    <recommendedName>
        <fullName evidence="11">Hexosyltransferase</fullName>
        <ecNumber evidence="11">2.4.1.-</ecNumber>
    </recommendedName>
</protein>
<comment type="caution">
    <text evidence="12">The sequence shown here is derived from an EMBL/GenBank/DDBJ whole genome shotgun (WGS) entry which is preliminary data.</text>
</comment>
<keyword evidence="7 11" id="KW-1133">Transmembrane helix</keyword>
<evidence type="ECO:0000256" key="8">
    <source>
        <dbReference type="ARBA" id="ARBA00023034"/>
    </source>
</evidence>
<dbReference type="EC" id="2.4.1.-" evidence="11"/>
<evidence type="ECO:0000256" key="2">
    <source>
        <dbReference type="ARBA" id="ARBA00008661"/>
    </source>
</evidence>
<dbReference type="Gene3D" id="3.90.550.50">
    <property type="match status" value="1"/>
</dbReference>
<dbReference type="GO" id="GO:0006493">
    <property type="term" value="P:protein O-linked glycosylation"/>
    <property type="evidence" value="ECO:0007669"/>
    <property type="project" value="TreeGrafter"/>
</dbReference>
<keyword evidence="10" id="KW-0325">Glycoprotein</keyword>
<dbReference type="InterPro" id="IPR029044">
    <property type="entry name" value="Nucleotide-diphossugar_trans"/>
</dbReference>
<accession>A0AA88YH12</accession>
<evidence type="ECO:0000256" key="9">
    <source>
        <dbReference type="ARBA" id="ARBA00023136"/>
    </source>
</evidence>
<name>A0AA88YH12_PINIB</name>
<keyword evidence="5 11" id="KW-0812">Transmembrane</keyword>
<dbReference type="InterPro" id="IPR002659">
    <property type="entry name" value="Glyco_trans_31"/>
</dbReference>
<evidence type="ECO:0000256" key="7">
    <source>
        <dbReference type="ARBA" id="ARBA00022989"/>
    </source>
</evidence>
<comment type="similarity">
    <text evidence="2 11">Belongs to the glycosyltransferase 31 family.</text>
</comment>
<evidence type="ECO:0000256" key="10">
    <source>
        <dbReference type="ARBA" id="ARBA00023180"/>
    </source>
</evidence>
<evidence type="ECO:0000256" key="11">
    <source>
        <dbReference type="RuleBase" id="RU363063"/>
    </source>
</evidence>
<dbReference type="Proteomes" id="UP001186944">
    <property type="component" value="Unassembled WGS sequence"/>
</dbReference>
<organism evidence="12 13">
    <name type="scientific">Pinctada imbricata</name>
    <name type="common">Atlantic pearl-oyster</name>
    <name type="synonym">Pinctada martensii</name>
    <dbReference type="NCBI Taxonomy" id="66713"/>
    <lineage>
        <taxon>Eukaryota</taxon>
        <taxon>Metazoa</taxon>
        <taxon>Spiralia</taxon>
        <taxon>Lophotrochozoa</taxon>
        <taxon>Mollusca</taxon>
        <taxon>Bivalvia</taxon>
        <taxon>Autobranchia</taxon>
        <taxon>Pteriomorphia</taxon>
        <taxon>Pterioida</taxon>
        <taxon>Pterioidea</taxon>
        <taxon>Pteriidae</taxon>
        <taxon>Pinctada</taxon>
    </lineage>
</organism>
<dbReference type="GO" id="GO:0008194">
    <property type="term" value="F:UDP-glycosyltransferase activity"/>
    <property type="evidence" value="ECO:0007669"/>
    <property type="project" value="TreeGrafter"/>
</dbReference>
<evidence type="ECO:0000256" key="6">
    <source>
        <dbReference type="ARBA" id="ARBA00022968"/>
    </source>
</evidence>
<keyword evidence="6 11" id="KW-0735">Signal-anchor</keyword>
<keyword evidence="8 11" id="KW-0333">Golgi apparatus</keyword>
<comment type="subcellular location">
    <subcellularLocation>
        <location evidence="1 11">Golgi apparatus membrane</location>
        <topology evidence="1 11">Single-pass type II membrane protein</topology>
    </subcellularLocation>
</comment>
<proteinExistence type="inferred from homology"/>
<evidence type="ECO:0000313" key="13">
    <source>
        <dbReference type="Proteomes" id="UP001186944"/>
    </source>
</evidence>
<sequence length="333" mass="38738">MENTMSRRWTLLVRKCVVLFPVFVYITLLGYQRLRLPWCEELRENYPMKIDFTRMREGKTHNEVKPLNTQSFKYIHNPIKTCANDRIEILSVVKSIPGNVKLRNAIRQTWGRATSTGRNRLLFSLGKVKDKNVQEQIDAEVETFHDILQGDFEDSYLNLTQKTIHGFHWISKYCAEASFVFFVDDDVIVNFKNLISTLHKTSHMERENLFTGYVVTNPGPTRWGSKFTIFRDYYPFPCFPYYVSGPAVLTTGKVVKMFDAAIPYVRNFMFEDVYLGLVAMKLGLTLSPTYNYLFDHDGSRLYKLPCMISSHQGGGITADTYTNYYNDFAMQHC</sequence>
<evidence type="ECO:0000256" key="3">
    <source>
        <dbReference type="ARBA" id="ARBA00022676"/>
    </source>
</evidence>
<dbReference type="PANTHER" id="PTHR11214">
    <property type="entry name" value="BETA-1,3-N-ACETYLGLUCOSAMINYLTRANSFERASE"/>
    <property type="match status" value="1"/>
</dbReference>